<sequence length="844" mass="92969">MPLYYCRAVLGIFLLYYCVQGDPMCDHSESCNINKSKHVLNDSNEATAQYQQPEVATVESGSPHWKTVYIISISTVVSFILLLIAVVALVAVCVYRAAKSRARHGRPEDYAPVDNLEIESFHSIPYRRDGLPECPISLYTDGGQGPRRKSRLAITWPPFRLRTRPASSLTSSLSSSASSPSPNMTWYYSRGEPLPVLPSSSTSIDGGRDETCGLSHSQEHLQARKRWGMMVTEDGWMRGKEGEVEGGKEVVVSDAVSVDQFKETVASKYQDSMLGFHTEFMYRPSSTCVDVSIYYIQSLYSGTDKSVTVARTRENRSKNCFSNFYPYDDYRVVLQPVPVYGHKTINSEHSDYINASYIDGFSRPRKFITTQVPLPHTVVDFWQMVWQEKAACLVLLSLGKEEGRGSPGERYCSDDVGTWCIGPFLVSTTAKTQCAHHTIRHISVQVPGSAPVEVCQLQLTNLSRQSVHYVASTLLAFHRRFSESCPTLSTKPTVVHCSTGTGLSGVFVAVDRLIEEMWAGQGGGVNVWGVVNSLRRQRPRMVATLEQYVLVHEVILEMVKWGCTEIPACELTNANTDFGLEGEGEGESVLEKLYKAAGPVKPDPGREEEQGAGRGGCLPCAHPLWISHSARGILAQSRTVPYHRPISISSYWPGSGWLVTRSPSRSSVSQFWRAVVNKKCSIVIDFSSKNKDRYQYWPDGVSSATLIAGQYAIHRGREEGGEGRATGDLKTTSLTIENLLSGQTHIVTQLVVVEWTGEVTVQMCGAVDTILRAQNSTTHTPVLLHCNDGVSEVGVVSVVSVAVEQGVAEGLVDIPCAIRKIRTLLPTAIASLVSTLSPVTYIQK</sequence>
<keyword evidence="2" id="KW-0812">Transmembrane</keyword>
<dbReference type="Proteomes" id="UP001174909">
    <property type="component" value="Unassembled WGS sequence"/>
</dbReference>
<dbReference type="InterPro" id="IPR000387">
    <property type="entry name" value="Tyr_Pase_dom"/>
</dbReference>
<dbReference type="PANTHER" id="PTHR19134">
    <property type="entry name" value="RECEPTOR-TYPE TYROSINE-PROTEIN PHOSPHATASE"/>
    <property type="match status" value="1"/>
</dbReference>
<feature type="compositionally biased region" description="Basic and acidic residues" evidence="1">
    <location>
        <begin position="206"/>
        <end position="217"/>
    </location>
</feature>
<evidence type="ECO:0000259" key="4">
    <source>
        <dbReference type="PROSITE" id="PS50055"/>
    </source>
</evidence>
<dbReference type="EMBL" id="CASHTH010003303">
    <property type="protein sequence ID" value="CAI8043126.1"/>
    <property type="molecule type" value="Genomic_DNA"/>
</dbReference>
<dbReference type="PRINTS" id="PR00700">
    <property type="entry name" value="PRTYPHPHTASE"/>
</dbReference>
<dbReference type="PANTHER" id="PTHR19134:SF553">
    <property type="entry name" value="TYROSINE-PROTEIN PHOSPHATASE 10D-RELATED"/>
    <property type="match status" value="1"/>
</dbReference>
<feature type="domain" description="Tyrosine specific protein phosphatases" evidence="5">
    <location>
        <begin position="761"/>
        <end position="836"/>
    </location>
</feature>
<evidence type="ECO:0000256" key="3">
    <source>
        <dbReference type="SAM" id="SignalP"/>
    </source>
</evidence>
<accession>A0AA35T970</accession>
<proteinExistence type="predicted"/>
<feature type="transmembrane region" description="Helical" evidence="2">
    <location>
        <begin position="68"/>
        <end position="95"/>
    </location>
</feature>
<feature type="signal peptide" evidence="3">
    <location>
        <begin position="1"/>
        <end position="21"/>
    </location>
</feature>
<dbReference type="SMART" id="SM00194">
    <property type="entry name" value="PTPc"/>
    <property type="match status" value="1"/>
</dbReference>
<dbReference type="InterPro" id="IPR050348">
    <property type="entry name" value="Protein-Tyr_Phosphatase"/>
</dbReference>
<comment type="caution">
    <text evidence="6">The sequence shown here is derived from an EMBL/GenBank/DDBJ whole genome shotgun (WGS) entry which is preliminary data.</text>
</comment>
<dbReference type="PROSITE" id="PS50056">
    <property type="entry name" value="TYR_PHOSPHATASE_2"/>
    <property type="match status" value="2"/>
</dbReference>
<feature type="chain" id="PRO_5041423766" evidence="3">
    <location>
        <begin position="22"/>
        <end position="844"/>
    </location>
</feature>
<evidence type="ECO:0000256" key="2">
    <source>
        <dbReference type="SAM" id="Phobius"/>
    </source>
</evidence>
<feature type="domain" description="Tyrosine specific protein phosphatases" evidence="5">
    <location>
        <begin position="472"/>
        <end position="549"/>
    </location>
</feature>
<keyword evidence="3" id="KW-0732">Signal</keyword>
<dbReference type="InterPro" id="IPR003595">
    <property type="entry name" value="Tyr_Pase_cat"/>
</dbReference>
<keyword evidence="2" id="KW-1133">Transmembrane helix</keyword>
<feature type="domain" description="Tyrosine-protein phosphatase" evidence="4">
    <location>
        <begin position="623"/>
        <end position="844"/>
    </location>
</feature>
<evidence type="ECO:0000259" key="5">
    <source>
        <dbReference type="PROSITE" id="PS50056"/>
    </source>
</evidence>
<dbReference type="InterPro" id="IPR029021">
    <property type="entry name" value="Prot-tyrosine_phosphatase-like"/>
</dbReference>
<feature type="domain" description="Tyrosine-protein phosphatase" evidence="4">
    <location>
        <begin position="276"/>
        <end position="558"/>
    </location>
</feature>
<dbReference type="Gene3D" id="3.90.190.10">
    <property type="entry name" value="Protein tyrosine phosphatase superfamily"/>
    <property type="match status" value="2"/>
</dbReference>
<reference evidence="6" key="1">
    <citation type="submission" date="2023-03" db="EMBL/GenBank/DDBJ databases">
        <authorList>
            <person name="Steffen K."/>
            <person name="Cardenas P."/>
        </authorList>
    </citation>
    <scope>NUCLEOTIDE SEQUENCE</scope>
</reference>
<keyword evidence="7" id="KW-1185">Reference proteome</keyword>
<keyword evidence="2" id="KW-0472">Membrane</keyword>
<name>A0AA35T970_GEOBA</name>
<feature type="region of interest" description="Disordered" evidence="1">
    <location>
        <begin position="198"/>
        <end position="217"/>
    </location>
</feature>
<evidence type="ECO:0000313" key="7">
    <source>
        <dbReference type="Proteomes" id="UP001174909"/>
    </source>
</evidence>
<organism evidence="6 7">
    <name type="scientific">Geodia barretti</name>
    <name type="common">Barrett's horny sponge</name>
    <dbReference type="NCBI Taxonomy" id="519541"/>
    <lineage>
        <taxon>Eukaryota</taxon>
        <taxon>Metazoa</taxon>
        <taxon>Porifera</taxon>
        <taxon>Demospongiae</taxon>
        <taxon>Heteroscleromorpha</taxon>
        <taxon>Tetractinellida</taxon>
        <taxon>Astrophorina</taxon>
        <taxon>Geodiidae</taxon>
        <taxon>Geodia</taxon>
    </lineage>
</organism>
<dbReference type="InterPro" id="IPR000242">
    <property type="entry name" value="PTP_cat"/>
</dbReference>
<dbReference type="PROSITE" id="PS50055">
    <property type="entry name" value="TYR_PHOSPHATASE_PTP"/>
    <property type="match status" value="2"/>
</dbReference>
<keyword evidence="6" id="KW-0675">Receptor</keyword>
<protein>
    <submittedName>
        <fullName evidence="6">Receptor-type tyrosine-protein phosphatase kappa</fullName>
    </submittedName>
</protein>
<dbReference type="CDD" id="cd00047">
    <property type="entry name" value="PTPc"/>
    <property type="match status" value="1"/>
</dbReference>
<dbReference type="SMART" id="SM00404">
    <property type="entry name" value="PTPc_motif"/>
    <property type="match status" value="2"/>
</dbReference>
<gene>
    <name evidence="6" type="ORF">GBAR_LOCUS23930</name>
</gene>
<evidence type="ECO:0000313" key="6">
    <source>
        <dbReference type="EMBL" id="CAI8043126.1"/>
    </source>
</evidence>
<dbReference type="SUPFAM" id="SSF52799">
    <property type="entry name" value="(Phosphotyrosine protein) phosphatases II"/>
    <property type="match status" value="2"/>
</dbReference>
<dbReference type="AlphaFoldDB" id="A0AA35T970"/>
<dbReference type="Pfam" id="PF00102">
    <property type="entry name" value="Y_phosphatase"/>
    <property type="match status" value="2"/>
</dbReference>
<feature type="non-terminal residue" evidence="6">
    <location>
        <position position="844"/>
    </location>
</feature>
<dbReference type="GO" id="GO:0004725">
    <property type="term" value="F:protein tyrosine phosphatase activity"/>
    <property type="evidence" value="ECO:0007669"/>
    <property type="project" value="InterPro"/>
</dbReference>
<evidence type="ECO:0000256" key="1">
    <source>
        <dbReference type="SAM" id="MobiDB-lite"/>
    </source>
</evidence>